<sequence length="188" mass="19535">MGNVPTCGVTGDEHVSKISHASQPCVWTVCHCLILQPLYRAEPILDCCGEAVLRRQPVVGCNDHGLQVFAKAEAVVLAVGPSTGADAEAAAVDVVEDGERGRGGGVGWLVEAELEVVGGVEDHVFPENGAVIVDRDGEARMGGADDGAIAVDSENAPAFIYFMRKTGADGNGGCGGFRWEGERFVIGV</sequence>
<protein>
    <submittedName>
        <fullName evidence="1">Uncharacterized protein</fullName>
    </submittedName>
</protein>
<organism evidence="1 2">
    <name type="scientific">Kalanchoe fedtschenkoi</name>
    <name type="common">Lavender scallops</name>
    <name type="synonym">South American air plant</name>
    <dbReference type="NCBI Taxonomy" id="63787"/>
    <lineage>
        <taxon>Eukaryota</taxon>
        <taxon>Viridiplantae</taxon>
        <taxon>Streptophyta</taxon>
        <taxon>Embryophyta</taxon>
        <taxon>Tracheophyta</taxon>
        <taxon>Spermatophyta</taxon>
        <taxon>Magnoliopsida</taxon>
        <taxon>eudicotyledons</taxon>
        <taxon>Gunneridae</taxon>
        <taxon>Pentapetalae</taxon>
        <taxon>Saxifragales</taxon>
        <taxon>Crassulaceae</taxon>
        <taxon>Kalanchoe</taxon>
    </lineage>
</organism>
<keyword evidence="2" id="KW-1185">Reference proteome</keyword>
<dbReference type="AlphaFoldDB" id="A0A7N0VG02"/>
<evidence type="ECO:0000313" key="1">
    <source>
        <dbReference type="EnsemblPlants" id="Kaladp0836s0006.1.v1.1"/>
    </source>
</evidence>
<proteinExistence type="predicted"/>
<dbReference type="Gramene" id="Kaladp0836s0006.1.v1.1">
    <property type="protein sequence ID" value="Kaladp0836s0006.1.v1.1"/>
    <property type="gene ID" value="Kaladp0836s0006.v1.1"/>
</dbReference>
<reference evidence="1" key="1">
    <citation type="submission" date="2021-01" db="UniProtKB">
        <authorList>
            <consortium name="EnsemblPlants"/>
        </authorList>
    </citation>
    <scope>IDENTIFICATION</scope>
</reference>
<dbReference type="EnsemblPlants" id="Kaladp0836s0006.1.v1.1">
    <property type="protein sequence ID" value="Kaladp0836s0006.1.v1.1"/>
    <property type="gene ID" value="Kaladp0836s0006.v1.1"/>
</dbReference>
<accession>A0A7N0VG02</accession>
<evidence type="ECO:0000313" key="2">
    <source>
        <dbReference type="Proteomes" id="UP000594263"/>
    </source>
</evidence>
<dbReference type="Proteomes" id="UP000594263">
    <property type="component" value="Unplaced"/>
</dbReference>
<name>A0A7N0VG02_KALFE</name>